<feature type="repeat" description="WD" evidence="3">
    <location>
        <begin position="1017"/>
        <end position="1050"/>
    </location>
</feature>
<comment type="caution">
    <text evidence="5">The sequence shown here is derived from an EMBL/GenBank/DDBJ whole genome shotgun (WGS) entry which is preliminary data.</text>
</comment>
<dbReference type="SUPFAM" id="SSF50978">
    <property type="entry name" value="WD40 repeat-like"/>
    <property type="match status" value="2"/>
</dbReference>
<dbReference type="InterPro" id="IPR019775">
    <property type="entry name" value="WD40_repeat_CS"/>
</dbReference>
<feature type="repeat" description="WD" evidence="3">
    <location>
        <begin position="1101"/>
        <end position="1142"/>
    </location>
</feature>
<dbReference type="EMBL" id="BAAAHB010000156">
    <property type="protein sequence ID" value="GAA0495755.1"/>
    <property type="molecule type" value="Genomic_DNA"/>
</dbReference>
<dbReference type="SMART" id="SM00320">
    <property type="entry name" value="WD40"/>
    <property type="match status" value="14"/>
</dbReference>
<dbReference type="Pfam" id="PF20703">
    <property type="entry name" value="nSTAND1"/>
    <property type="match status" value="1"/>
</dbReference>
<keyword evidence="1 3" id="KW-0853">WD repeat</keyword>
<dbReference type="Gene3D" id="2.130.10.10">
    <property type="entry name" value="YVTN repeat-like/Quinoprotein amine dehydrogenase"/>
    <property type="match status" value="4"/>
</dbReference>
<dbReference type="InterPro" id="IPR001387">
    <property type="entry name" value="Cro/C1-type_HTH"/>
</dbReference>
<dbReference type="PANTHER" id="PTHR19879:SF9">
    <property type="entry name" value="TRANSCRIPTION INITIATION FACTOR TFIID SUBUNIT 5"/>
    <property type="match status" value="1"/>
</dbReference>
<name>A0ABN1BE00_9ACTN</name>
<feature type="repeat" description="WD" evidence="3">
    <location>
        <begin position="1059"/>
        <end position="1100"/>
    </location>
</feature>
<feature type="repeat" description="WD" evidence="3">
    <location>
        <begin position="986"/>
        <end position="1007"/>
    </location>
</feature>
<evidence type="ECO:0000256" key="2">
    <source>
        <dbReference type="ARBA" id="ARBA00022737"/>
    </source>
</evidence>
<dbReference type="InterPro" id="IPR049052">
    <property type="entry name" value="nSTAND1"/>
</dbReference>
<dbReference type="SMART" id="SM00530">
    <property type="entry name" value="HTH_XRE"/>
    <property type="match status" value="1"/>
</dbReference>
<sequence>MGRREKPIDPMAGPVQRFAFELRKLRREAGSPTYRVMADGTGYSIAALARAAAGETLPSLPLALAYVKACGGDLAEWERRWHTFRDEEAAQPPEDEESADPPYRGLARFEPGDHARFFGRTRLSDQLTAMAKAFRCVMVLGPSGSGKSSLLRAGLIPRLQNTKDPAQRPAAIRIFTPGPRPVRDHEKLFIPAGGGGDTWLVVDQFEEIFTLCQEVAQRREFIGLLLSARDPRRRLRVVVGVRADFYARCLEYEGLATVLGEASLPVGPMTPDELREVIVKPAAAEGLIVERTLTARLIEEVGEERGGLPLLSHTLLETWRRRRGRTLTLDGYEAAGGIHHAIAQSAEDLYTHLTPPQTETARRILLRLITPGEGTTPDTRRPIDRAELTTTETTTDLAPDAVLQRLAAARLVTLDDDTVDLAHEALITAWPRLRGWIEDNRERMRRHRRLTDAARNWQDRRRDRGALLRGTALAEAQDAFHTPARQTELSVLERDLLHQSIRAAQRRTRRSRQFMAALSVLMVLAVTATAVAVRKSSVADSQQRLALSRQLADRALRLSGARPEAAMLLALSGYRQAPTTEARGGLLSAYARFYANQFTGHSQPVSSTAFSRDGRTLATAGLDHSIKLWDTRSHRLLTTLNGHTDLVNTVAFSSDGHTLASAGNDRSIKLWDTRSHRLLATLTGHTNTAEDVAFSPNGQELASAASDRTVRLWNLRTHREHTVLTGHTDGVMRLAYSPDGRTLASADMSRTTRLWNTSTHKPAAVLAGDTGAINAVAFAPDGHTLATASTDHRIKLWNVRSYRLLTTMAGHSDEIQELTFSSDGRILASASLDGTLRLWRPQARSPLATLTVAQPVYALALSPDGHTLASTGKDSTALLWNVATRRPTTLTGRTSTTTADVSFADHHSYLTVDHDNLVTRWSTTPPLTDPPPLRRPQSVKAMVASENGRALATVGNDGVIRVWNLMTGKLTATLPQAAIAATPWRLSMTPDGHTLAVTGNDGTIRVWAVGVQQPTAVLHTPDSVLGLALRPDGRALAAVSADGTARLWTLGSQRAGIPLPGPKDATRILSFSPDGRTLAVGNTGNSVRLWDAATRRVTATLTTNDGLTRAMAFSPDSSTLATKAIDNTIRLWSTRTTRLRAALTGSEDGNSIRFSPDGHALATITPNSTAHVWSTDAEYVATRVCHLSKAHHWSRLLPDQPVQDLCP</sequence>
<dbReference type="SUPFAM" id="SSF52540">
    <property type="entry name" value="P-loop containing nucleoside triphosphate hydrolases"/>
    <property type="match status" value="1"/>
</dbReference>
<accession>A0ABN1BE00</accession>
<evidence type="ECO:0000256" key="1">
    <source>
        <dbReference type="ARBA" id="ARBA00022574"/>
    </source>
</evidence>
<feature type="repeat" description="WD" evidence="3">
    <location>
        <begin position="724"/>
        <end position="765"/>
    </location>
</feature>
<dbReference type="PROSITE" id="PS00678">
    <property type="entry name" value="WD_REPEATS_1"/>
    <property type="match status" value="6"/>
</dbReference>
<protein>
    <recommendedName>
        <fullName evidence="4">HTH cro/C1-type domain-containing protein</fullName>
    </recommendedName>
</protein>
<keyword evidence="2" id="KW-0677">Repeat</keyword>
<feature type="repeat" description="WD" evidence="3">
    <location>
        <begin position="856"/>
        <end position="890"/>
    </location>
</feature>
<gene>
    <name evidence="5" type="ORF">GCM10009544_64570</name>
</gene>
<dbReference type="InterPro" id="IPR015943">
    <property type="entry name" value="WD40/YVTN_repeat-like_dom_sf"/>
</dbReference>
<dbReference type="PROSITE" id="PS50082">
    <property type="entry name" value="WD_REPEATS_2"/>
    <property type="match status" value="12"/>
</dbReference>
<feature type="repeat" description="WD" evidence="3">
    <location>
        <begin position="682"/>
        <end position="723"/>
    </location>
</feature>
<evidence type="ECO:0000313" key="6">
    <source>
        <dbReference type="Proteomes" id="UP001499895"/>
    </source>
</evidence>
<dbReference type="InterPro" id="IPR001680">
    <property type="entry name" value="WD40_rpt"/>
</dbReference>
<dbReference type="Pfam" id="PF00400">
    <property type="entry name" value="WD40"/>
    <property type="match status" value="12"/>
</dbReference>
<dbReference type="PANTHER" id="PTHR19879">
    <property type="entry name" value="TRANSCRIPTION INITIATION FACTOR TFIID"/>
    <property type="match status" value="1"/>
</dbReference>
<evidence type="ECO:0000259" key="4">
    <source>
        <dbReference type="SMART" id="SM00530"/>
    </source>
</evidence>
<dbReference type="InterPro" id="IPR020472">
    <property type="entry name" value="WD40_PAC1"/>
</dbReference>
<feature type="repeat" description="WD" evidence="3">
    <location>
        <begin position="766"/>
        <end position="807"/>
    </location>
</feature>
<feature type="repeat" description="WD" evidence="3">
    <location>
        <begin position="939"/>
        <end position="973"/>
    </location>
</feature>
<proteinExistence type="predicted"/>
<reference evidence="5 6" key="1">
    <citation type="journal article" date="2019" name="Int. J. Syst. Evol. Microbiol.">
        <title>The Global Catalogue of Microorganisms (GCM) 10K type strain sequencing project: providing services to taxonomists for standard genome sequencing and annotation.</title>
        <authorList>
            <consortium name="The Broad Institute Genomics Platform"/>
            <consortium name="The Broad Institute Genome Sequencing Center for Infectious Disease"/>
            <person name="Wu L."/>
            <person name="Ma J."/>
        </authorList>
    </citation>
    <scope>NUCLEOTIDE SEQUENCE [LARGE SCALE GENOMIC DNA]</scope>
    <source>
        <strain evidence="5 6">JCM 10649</strain>
    </source>
</reference>
<dbReference type="PROSITE" id="PS50294">
    <property type="entry name" value="WD_REPEATS_REGION"/>
    <property type="match status" value="8"/>
</dbReference>
<dbReference type="InterPro" id="IPR027417">
    <property type="entry name" value="P-loop_NTPase"/>
</dbReference>
<organism evidence="5 6">
    <name type="scientific">Streptomyces stramineus</name>
    <dbReference type="NCBI Taxonomy" id="173861"/>
    <lineage>
        <taxon>Bacteria</taxon>
        <taxon>Bacillati</taxon>
        <taxon>Actinomycetota</taxon>
        <taxon>Actinomycetes</taxon>
        <taxon>Kitasatosporales</taxon>
        <taxon>Streptomycetaceae</taxon>
        <taxon>Streptomyces</taxon>
    </lineage>
</organism>
<evidence type="ECO:0000313" key="5">
    <source>
        <dbReference type="EMBL" id="GAA0495755.1"/>
    </source>
</evidence>
<feature type="repeat" description="WD" evidence="3">
    <location>
        <begin position="640"/>
        <end position="681"/>
    </location>
</feature>
<feature type="repeat" description="WD" evidence="3">
    <location>
        <begin position="598"/>
        <end position="639"/>
    </location>
</feature>
<feature type="repeat" description="WD" evidence="3">
    <location>
        <begin position="808"/>
        <end position="849"/>
    </location>
</feature>
<dbReference type="CDD" id="cd00200">
    <property type="entry name" value="WD40"/>
    <property type="match status" value="2"/>
</dbReference>
<evidence type="ECO:0000256" key="3">
    <source>
        <dbReference type="PROSITE-ProRule" id="PRU00221"/>
    </source>
</evidence>
<dbReference type="Proteomes" id="UP001499895">
    <property type="component" value="Unassembled WGS sequence"/>
</dbReference>
<feature type="domain" description="HTH cro/C1-type" evidence="4">
    <location>
        <begin position="21"/>
        <end position="77"/>
    </location>
</feature>
<keyword evidence="6" id="KW-1185">Reference proteome</keyword>
<dbReference type="InterPro" id="IPR036322">
    <property type="entry name" value="WD40_repeat_dom_sf"/>
</dbReference>
<dbReference type="PRINTS" id="PR00320">
    <property type="entry name" value="GPROTEINBRPT"/>
</dbReference>